<reference evidence="2 3" key="1">
    <citation type="submission" date="2018-03" db="EMBL/GenBank/DDBJ databases">
        <authorList>
            <person name="Keele B.F."/>
        </authorList>
    </citation>
    <scope>NUCLEOTIDE SEQUENCE [LARGE SCALE GENOMIC DNA]</scope>
    <source>
        <strain evidence="2 3">CECT 8626</strain>
    </source>
</reference>
<gene>
    <name evidence="2" type="ORF">DEA8626_02141</name>
</gene>
<dbReference type="RefSeq" id="WP_108852911.1">
    <property type="nucleotide sequence ID" value="NZ_OMOQ01000001.1"/>
</dbReference>
<dbReference type="OrthoDB" id="7658888at2"/>
<evidence type="ECO:0000256" key="1">
    <source>
        <dbReference type="SAM" id="MobiDB-lite"/>
    </source>
</evidence>
<evidence type="ECO:0000313" key="2">
    <source>
        <dbReference type="EMBL" id="SPH18601.1"/>
    </source>
</evidence>
<feature type="region of interest" description="Disordered" evidence="1">
    <location>
        <begin position="76"/>
        <end position="139"/>
    </location>
</feature>
<organism evidence="2 3">
    <name type="scientific">Albidovulum aquaemixtae</name>
    <dbReference type="NCBI Taxonomy" id="1542388"/>
    <lineage>
        <taxon>Bacteria</taxon>
        <taxon>Pseudomonadati</taxon>
        <taxon>Pseudomonadota</taxon>
        <taxon>Alphaproteobacteria</taxon>
        <taxon>Rhodobacterales</taxon>
        <taxon>Paracoccaceae</taxon>
        <taxon>Albidovulum</taxon>
    </lineage>
</organism>
<accession>A0A2R8B7J2</accession>
<dbReference type="Proteomes" id="UP000244924">
    <property type="component" value="Unassembled WGS sequence"/>
</dbReference>
<protein>
    <recommendedName>
        <fullName evidence="4">DUF4177 domain-containing protein</fullName>
    </recommendedName>
</protein>
<keyword evidence="3" id="KW-1185">Reference proteome</keyword>
<evidence type="ECO:0008006" key="4">
    <source>
        <dbReference type="Google" id="ProtNLM"/>
    </source>
</evidence>
<name>A0A2R8B7J2_9RHOB</name>
<evidence type="ECO:0000313" key="3">
    <source>
        <dbReference type="Proteomes" id="UP000244924"/>
    </source>
</evidence>
<dbReference type="AlphaFoldDB" id="A0A2R8B7J2"/>
<feature type="compositionally biased region" description="Low complexity" evidence="1">
    <location>
        <begin position="116"/>
        <end position="130"/>
    </location>
</feature>
<proteinExistence type="predicted"/>
<sequence length="139" mass="15376">MQTYEYKVVSAPNRGEKARGIKAPADRFAHALENLMNDLGRDGWEYVRADTLPSEERTGFTKRTTVYHSVLVFRRPVPESATEEPPRKLLTAEAPVGKAPRVKVEPAMPDPEEVTEAPAAQKLEAALAKPQPDEAPEKA</sequence>
<dbReference type="EMBL" id="OMOQ01000001">
    <property type="protein sequence ID" value="SPH18601.1"/>
    <property type="molecule type" value="Genomic_DNA"/>
</dbReference>